<evidence type="ECO:0000256" key="2">
    <source>
        <dbReference type="SAM" id="SignalP"/>
    </source>
</evidence>
<reference evidence="3" key="2">
    <citation type="submission" date="2023-05" db="EMBL/GenBank/DDBJ databases">
        <authorList>
            <consortium name="Lawrence Berkeley National Laboratory"/>
            <person name="Steindorff A."/>
            <person name="Hensen N."/>
            <person name="Bonometti L."/>
            <person name="Westerberg I."/>
            <person name="Brannstrom I.O."/>
            <person name="Guillou S."/>
            <person name="Cros-Aarteil S."/>
            <person name="Calhoun S."/>
            <person name="Haridas S."/>
            <person name="Kuo A."/>
            <person name="Mondo S."/>
            <person name="Pangilinan J."/>
            <person name="Riley R."/>
            <person name="Labutti K."/>
            <person name="Andreopoulos B."/>
            <person name="Lipzen A."/>
            <person name="Chen C."/>
            <person name="Yanf M."/>
            <person name="Daum C."/>
            <person name="Ng V."/>
            <person name="Clum A."/>
            <person name="Ohm R."/>
            <person name="Martin F."/>
            <person name="Silar P."/>
            <person name="Natvig D."/>
            <person name="Lalanne C."/>
            <person name="Gautier V."/>
            <person name="Ament-Velasquez S.L."/>
            <person name="Kruys A."/>
            <person name="Hutchinson M.I."/>
            <person name="Powell A.J."/>
            <person name="Barry K."/>
            <person name="Miller A.N."/>
            <person name="Grigoriev I.V."/>
            <person name="Debuchy R."/>
            <person name="Gladieux P."/>
            <person name="Thoren M.H."/>
            <person name="Johannesson H."/>
        </authorList>
    </citation>
    <scope>NUCLEOTIDE SEQUENCE</scope>
    <source>
        <strain evidence="3">CBS 757.83</strain>
    </source>
</reference>
<organism evidence="3 4">
    <name type="scientific">Parathielavia hyrcaniae</name>
    <dbReference type="NCBI Taxonomy" id="113614"/>
    <lineage>
        <taxon>Eukaryota</taxon>
        <taxon>Fungi</taxon>
        <taxon>Dikarya</taxon>
        <taxon>Ascomycota</taxon>
        <taxon>Pezizomycotina</taxon>
        <taxon>Sordariomycetes</taxon>
        <taxon>Sordariomycetidae</taxon>
        <taxon>Sordariales</taxon>
        <taxon>Chaetomiaceae</taxon>
        <taxon>Parathielavia</taxon>
    </lineage>
</organism>
<feature type="region of interest" description="Disordered" evidence="1">
    <location>
        <begin position="145"/>
        <end position="167"/>
    </location>
</feature>
<sequence>MKQPYALAVALCLATAAQGGLAGALNSTISSSTPSPTGSPTGPDAPGVCGAGFTYCGYILRDHKNFNEKDIIKAYCAAHKSNCINGTTQTDPLQALYICLPPNAWPLENWLDSSYQEANTNRLNSAQSIPAKHDDKFELTRRPYSNPNKRLFSPQTHQTNQQEHDKRAHHMADLYQETYYRHHHQLLNHNHNPNGKIATQSSPEATYGLSAAAGTDTSTASASSSASTAPRPPAPVPDSCASSATVPGNKIQLLCSCGRQCLNPMADHIGRCDGPCSS</sequence>
<keyword evidence="2" id="KW-0732">Signal</keyword>
<feature type="compositionally biased region" description="Polar residues" evidence="1">
    <location>
        <begin position="145"/>
        <end position="161"/>
    </location>
</feature>
<protein>
    <submittedName>
        <fullName evidence="3">Uncharacterized protein</fullName>
    </submittedName>
</protein>
<gene>
    <name evidence="3" type="ORF">N658DRAFT_201409</name>
</gene>
<feature type="signal peptide" evidence="2">
    <location>
        <begin position="1"/>
        <end position="22"/>
    </location>
</feature>
<feature type="compositionally biased region" description="Low complexity" evidence="1">
    <location>
        <begin position="212"/>
        <end position="229"/>
    </location>
</feature>
<feature type="region of interest" description="Disordered" evidence="1">
    <location>
        <begin position="212"/>
        <end position="243"/>
    </location>
</feature>
<reference evidence="3" key="1">
    <citation type="journal article" date="2023" name="Mol. Phylogenet. Evol.">
        <title>Genome-scale phylogeny and comparative genomics of the fungal order Sordariales.</title>
        <authorList>
            <person name="Hensen N."/>
            <person name="Bonometti L."/>
            <person name="Westerberg I."/>
            <person name="Brannstrom I.O."/>
            <person name="Guillou S."/>
            <person name="Cros-Aarteil S."/>
            <person name="Calhoun S."/>
            <person name="Haridas S."/>
            <person name="Kuo A."/>
            <person name="Mondo S."/>
            <person name="Pangilinan J."/>
            <person name="Riley R."/>
            <person name="LaButti K."/>
            <person name="Andreopoulos B."/>
            <person name="Lipzen A."/>
            <person name="Chen C."/>
            <person name="Yan M."/>
            <person name="Daum C."/>
            <person name="Ng V."/>
            <person name="Clum A."/>
            <person name="Steindorff A."/>
            <person name="Ohm R.A."/>
            <person name="Martin F."/>
            <person name="Silar P."/>
            <person name="Natvig D.O."/>
            <person name="Lalanne C."/>
            <person name="Gautier V."/>
            <person name="Ament-Velasquez S.L."/>
            <person name="Kruys A."/>
            <person name="Hutchinson M.I."/>
            <person name="Powell A.J."/>
            <person name="Barry K."/>
            <person name="Miller A.N."/>
            <person name="Grigoriev I.V."/>
            <person name="Debuchy R."/>
            <person name="Gladieux P."/>
            <person name="Hiltunen Thoren M."/>
            <person name="Johannesson H."/>
        </authorList>
    </citation>
    <scope>NUCLEOTIDE SEQUENCE</scope>
    <source>
        <strain evidence="3">CBS 757.83</strain>
    </source>
</reference>
<evidence type="ECO:0000313" key="3">
    <source>
        <dbReference type="EMBL" id="KAK4105123.1"/>
    </source>
</evidence>
<evidence type="ECO:0000256" key="1">
    <source>
        <dbReference type="SAM" id="MobiDB-lite"/>
    </source>
</evidence>
<keyword evidence="4" id="KW-1185">Reference proteome</keyword>
<name>A0AAN6Q7Q6_9PEZI</name>
<dbReference type="EMBL" id="MU863626">
    <property type="protein sequence ID" value="KAK4105123.1"/>
    <property type="molecule type" value="Genomic_DNA"/>
</dbReference>
<proteinExistence type="predicted"/>
<dbReference type="AlphaFoldDB" id="A0AAN6Q7Q6"/>
<evidence type="ECO:0000313" key="4">
    <source>
        <dbReference type="Proteomes" id="UP001305647"/>
    </source>
</evidence>
<dbReference type="Proteomes" id="UP001305647">
    <property type="component" value="Unassembled WGS sequence"/>
</dbReference>
<comment type="caution">
    <text evidence="3">The sequence shown here is derived from an EMBL/GenBank/DDBJ whole genome shotgun (WGS) entry which is preliminary data.</text>
</comment>
<accession>A0AAN6Q7Q6</accession>
<feature type="chain" id="PRO_5043017322" evidence="2">
    <location>
        <begin position="23"/>
        <end position="278"/>
    </location>
</feature>